<dbReference type="AlphaFoldDB" id="A0AAV6ZMR2"/>
<feature type="region of interest" description="Disordered" evidence="1">
    <location>
        <begin position="104"/>
        <end position="131"/>
    </location>
</feature>
<dbReference type="EMBL" id="WNYA01000036">
    <property type="protein sequence ID" value="KAG8550674.1"/>
    <property type="molecule type" value="Genomic_DNA"/>
</dbReference>
<feature type="compositionally biased region" description="Acidic residues" evidence="1">
    <location>
        <begin position="10"/>
        <end position="23"/>
    </location>
</feature>
<evidence type="ECO:0000313" key="2">
    <source>
        <dbReference type="EMBL" id="KAG8550674.1"/>
    </source>
</evidence>
<evidence type="ECO:0000256" key="1">
    <source>
        <dbReference type="SAM" id="MobiDB-lite"/>
    </source>
</evidence>
<evidence type="ECO:0000313" key="3">
    <source>
        <dbReference type="Proteomes" id="UP000824782"/>
    </source>
</evidence>
<feature type="region of interest" description="Disordered" evidence="1">
    <location>
        <begin position="1"/>
        <end position="74"/>
    </location>
</feature>
<name>A0AAV6ZMR2_ENGPU</name>
<reference evidence="2" key="1">
    <citation type="thesis" date="2020" institute="ProQuest LLC" country="789 East Eisenhower Parkway, Ann Arbor, MI, USA">
        <title>Comparative Genomics and Chromosome Evolution.</title>
        <authorList>
            <person name="Mudd A.B."/>
        </authorList>
    </citation>
    <scope>NUCLEOTIDE SEQUENCE</scope>
    <source>
        <strain evidence="2">237g6f4</strain>
        <tissue evidence="2">Blood</tissue>
    </source>
</reference>
<gene>
    <name evidence="2" type="ORF">GDO81_022960</name>
</gene>
<organism evidence="2 3">
    <name type="scientific">Engystomops pustulosus</name>
    <name type="common">Tungara frog</name>
    <name type="synonym">Physalaemus pustulosus</name>
    <dbReference type="NCBI Taxonomy" id="76066"/>
    <lineage>
        <taxon>Eukaryota</taxon>
        <taxon>Metazoa</taxon>
        <taxon>Chordata</taxon>
        <taxon>Craniata</taxon>
        <taxon>Vertebrata</taxon>
        <taxon>Euteleostomi</taxon>
        <taxon>Amphibia</taxon>
        <taxon>Batrachia</taxon>
        <taxon>Anura</taxon>
        <taxon>Neobatrachia</taxon>
        <taxon>Hyloidea</taxon>
        <taxon>Leptodactylidae</taxon>
        <taxon>Leiuperinae</taxon>
        <taxon>Engystomops</taxon>
    </lineage>
</organism>
<proteinExistence type="predicted"/>
<sequence>MAEESPRPDTEEDTEEEEGEEAAEAPVKVLQEKCEDEAAPPESPPASPPRRPAAPPACPAAPPARQPAPPACPAAPPAYHLSSPAVSGVNLFANDGSFMELFKKKMEATGGEEQSKSPEEEKKPEPDKRRPVSFVRALHDALQVPACPGVVHTARDAGTCSFTTRYRWMMRGRAVGGCEVAAVICTWWGW</sequence>
<keyword evidence="3" id="KW-1185">Reference proteome</keyword>
<feature type="compositionally biased region" description="Pro residues" evidence="1">
    <location>
        <begin position="41"/>
        <end position="74"/>
    </location>
</feature>
<comment type="caution">
    <text evidence="2">The sequence shown here is derived from an EMBL/GenBank/DDBJ whole genome shotgun (WGS) entry which is preliminary data.</text>
</comment>
<dbReference type="Proteomes" id="UP000824782">
    <property type="component" value="Unassembled WGS sequence"/>
</dbReference>
<feature type="compositionally biased region" description="Basic and acidic residues" evidence="1">
    <location>
        <begin position="104"/>
        <end position="130"/>
    </location>
</feature>
<protein>
    <submittedName>
        <fullName evidence="2">Uncharacterized protein</fullName>
    </submittedName>
</protein>
<accession>A0AAV6ZMR2</accession>